<comment type="pathway">
    <text evidence="3">Secondary metabolite biosynthesis.</text>
</comment>
<evidence type="ECO:0000256" key="7">
    <source>
        <dbReference type="ARBA" id="ARBA00022723"/>
    </source>
</evidence>
<dbReference type="PANTHER" id="PTHR46300">
    <property type="entry name" value="P450, PUTATIVE (EUROFUNG)-RELATED-RELATED"/>
    <property type="match status" value="1"/>
</dbReference>
<dbReference type="InterPro" id="IPR036396">
    <property type="entry name" value="Cyt_P450_sf"/>
</dbReference>
<dbReference type="AlphaFoldDB" id="A0A0D7AHH2"/>
<keyword evidence="7 14" id="KW-0479">Metal-binding</keyword>
<dbReference type="GO" id="GO:0016705">
    <property type="term" value="F:oxidoreductase activity, acting on paired donors, with incorporation or reduction of molecular oxygen"/>
    <property type="evidence" value="ECO:0007669"/>
    <property type="project" value="InterPro"/>
</dbReference>
<evidence type="ECO:0000256" key="1">
    <source>
        <dbReference type="ARBA" id="ARBA00001971"/>
    </source>
</evidence>
<keyword evidence="13" id="KW-0325">Glycoprotein</keyword>
<dbReference type="GO" id="GO:0016020">
    <property type="term" value="C:membrane"/>
    <property type="evidence" value="ECO:0007669"/>
    <property type="project" value="UniProtKB-SubCell"/>
</dbReference>
<dbReference type="PROSITE" id="PS00086">
    <property type="entry name" value="CYTOCHROME_P450"/>
    <property type="match status" value="1"/>
</dbReference>
<keyword evidence="6" id="KW-0812">Transmembrane</keyword>
<comment type="subcellular location">
    <subcellularLocation>
        <location evidence="2">Membrane</location>
        <topology evidence="2">Single-pass membrane protein</topology>
    </subcellularLocation>
</comment>
<dbReference type="SUPFAM" id="SSF48264">
    <property type="entry name" value="Cytochrome P450"/>
    <property type="match status" value="1"/>
</dbReference>
<evidence type="ECO:0000256" key="11">
    <source>
        <dbReference type="ARBA" id="ARBA00023033"/>
    </source>
</evidence>
<dbReference type="InterPro" id="IPR017972">
    <property type="entry name" value="Cyt_P450_CS"/>
</dbReference>
<gene>
    <name evidence="16" type="ORF">FISHEDRAFT_37587</name>
</gene>
<dbReference type="GO" id="GO:0005506">
    <property type="term" value="F:iron ion binding"/>
    <property type="evidence" value="ECO:0007669"/>
    <property type="project" value="InterPro"/>
</dbReference>
<evidence type="ECO:0000256" key="15">
    <source>
        <dbReference type="RuleBase" id="RU000461"/>
    </source>
</evidence>
<organism evidence="16 17">
    <name type="scientific">Fistulina hepatica ATCC 64428</name>
    <dbReference type="NCBI Taxonomy" id="1128425"/>
    <lineage>
        <taxon>Eukaryota</taxon>
        <taxon>Fungi</taxon>
        <taxon>Dikarya</taxon>
        <taxon>Basidiomycota</taxon>
        <taxon>Agaricomycotina</taxon>
        <taxon>Agaricomycetes</taxon>
        <taxon>Agaricomycetidae</taxon>
        <taxon>Agaricales</taxon>
        <taxon>Fistulinaceae</taxon>
        <taxon>Fistulina</taxon>
    </lineage>
</organism>
<accession>A0A0D7AHH2</accession>
<keyword evidence="10 14" id="KW-0408">Iron</keyword>
<sequence>MLLSVVLVGLTAAWIIVWGTRRRKGLPPGPPVLPILGNIHLFPKKWPHYQFTKWAREYGPIFALQMMHQTIIVLNTPSAIRDVIERKSLSTSNRPESHIAAMIIPNNENFGMATHLHGNWKTLRRVAMYMLKAENMDKYKELQYAEAAQLMYEMMTNPTNFYEDISRFTTSFIMSVLYGHRAPRSSTSEAAEFTKLQLDFMYVVDLGKAPPVDLFPILKYVPERFAKWKRNALDVKRRQEALFGRLTDMVKRRVDAGKGNGSFMEEAYIKRKEWGLESDSLFRNLGGALLEASDTSSALLQVVILMLVAYPETQKKAQEEIDEVVGPDRPPTFSDLPKLKYMSAVIEETLRFRPIAPLALPHAMDKDEIINGMFFPKGAVVFMNLWAVFHDPQYYDEPDRFIPERFLKHPLGVRPDVQDDPARKENLAFGGGRRVCPGTRTGKASVEINLANLLWAFNFTPARNPETGALEPPDIWNVSEGVNATPMFFRCTVELRSENKRNIIAKHHLFTSAQFEPYEQDLTPADKEFVTAEREYLTHNI</sequence>
<dbReference type="Gene3D" id="1.10.630.10">
    <property type="entry name" value="Cytochrome P450"/>
    <property type="match status" value="1"/>
</dbReference>
<evidence type="ECO:0000256" key="14">
    <source>
        <dbReference type="PIRSR" id="PIRSR602401-1"/>
    </source>
</evidence>
<evidence type="ECO:0000313" key="16">
    <source>
        <dbReference type="EMBL" id="KIY51315.1"/>
    </source>
</evidence>
<dbReference type="PANTHER" id="PTHR46300:SF2">
    <property type="entry name" value="CYTOCHROME P450 MONOOXYGENASE ALNH-RELATED"/>
    <property type="match status" value="1"/>
</dbReference>
<dbReference type="EMBL" id="KN881666">
    <property type="protein sequence ID" value="KIY51315.1"/>
    <property type="molecule type" value="Genomic_DNA"/>
</dbReference>
<keyword evidence="11 15" id="KW-0503">Monooxygenase</keyword>
<dbReference type="PRINTS" id="PR00385">
    <property type="entry name" value="P450"/>
</dbReference>
<evidence type="ECO:0000256" key="12">
    <source>
        <dbReference type="ARBA" id="ARBA00023136"/>
    </source>
</evidence>
<evidence type="ECO:0000256" key="6">
    <source>
        <dbReference type="ARBA" id="ARBA00022692"/>
    </source>
</evidence>
<dbReference type="InterPro" id="IPR050364">
    <property type="entry name" value="Cytochrome_P450_fung"/>
</dbReference>
<comment type="similarity">
    <text evidence="4 15">Belongs to the cytochrome P450 family.</text>
</comment>
<dbReference type="Proteomes" id="UP000054144">
    <property type="component" value="Unassembled WGS sequence"/>
</dbReference>
<keyword evidence="12" id="KW-0472">Membrane</keyword>
<keyword evidence="9 15" id="KW-0560">Oxidoreductase</keyword>
<dbReference type="InterPro" id="IPR002401">
    <property type="entry name" value="Cyt_P450_E_grp-I"/>
</dbReference>
<dbReference type="OrthoDB" id="1103324at2759"/>
<comment type="cofactor">
    <cofactor evidence="1 14">
        <name>heme</name>
        <dbReference type="ChEBI" id="CHEBI:30413"/>
    </cofactor>
</comment>
<dbReference type="PRINTS" id="PR00463">
    <property type="entry name" value="EP450I"/>
</dbReference>
<evidence type="ECO:0000313" key="17">
    <source>
        <dbReference type="Proteomes" id="UP000054144"/>
    </source>
</evidence>
<evidence type="ECO:0000256" key="13">
    <source>
        <dbReference type="ARBA" id="ARBA00023180"/>
    </source>
</evidence>
<dbReference type="GO" id="GO:0004497">
    <property type="term" value="F:monooxygenase activity"/>
    <property type="evidence" value="ECO:0007669"/>
    <property type="project" value="UniProtKB-KW"/>
</dbReference>
<evidence type="ECO:0000256" key="9">
    <source>
        <dbReference type="ARBA" id="ARBA00023002"/>
    </source>
</evidence>
<protein>
    <submittedName>
        <fullName evidence="16">Cytochrome P450</fullName>
    </submittedName>
</protein>
<dbReference type="GO" id="GO:0020037">
    <property type="term" value="F:heme binding"/>
    <property type="evidence" value="ECO:0007669"/>
    <property type="project" value="InterPro"/>
</dbReference>
<evidence type="ECO:0000256" key="5">
    <source>
        <dbReference type="ARBA" id="ARBA00022617"/>
    </source>
</evidence>
<evidence type="ECO:0000256" key="10">
    <source>
        <dbReference type="ARBA" id="ARBA00023004"/>
    </source>
</evidence>
<evidence type="ECO:0000256" key="2">
    <source>
        <dbReference type="ARBA" id="ARBA00004167"/>
    </source>
</evidence>
<evidence type="ECO:0000256" key="3">
    <source>
        <dbReference type="ARBA" id="ARBA00005179"/>
    </source>
</evidence>
<proteinExistence type="inferred from homology"/>
<keyword evidence="17" id="KW-1185">Reference proteome</keyword>
<keyword evidence="8" id="KW-1133">Transmembrane helix</keyword>
<feature type="binding site" description="axial binding residue" evidence="14">
    <location>
        <position position="436"/>
    </location>
    <ligand>
        <name>heme</name>
        <dbReference type="ChEBI" id="CHEBI:30413"/>
    </ligand>
    <ligandPart>
        <name>Fe</name>
        <dbReference type="ChEBI" id="CHEBI:18248"/>
    </ligandPart>
</feature>
<dbReference type="Pfam" id="PF00067">
    <property type="entry name" value="p450"/>
    <property type="match status" value="1"/>
</dbReference>
<keyword evidence="5 14" id="KW-0349">Heme</keyword>
<evidence type="ECO:0000256" key="4">
    <source>
        <dbReference type="ARBA" id="ARBA00010617"/>
    </source>
</evidence>
<reference evidence="16 17" key="1">
    <citation type="journal article" date="2015" name="Fungal Genet. Biol.">
        <title>Evolution of novel wood decay mechanisms in Agaricales revealed by the genome sequences of Fistulina hepatica and Cylindrobasidium torrendii.</title>
        <authorList>
            <person name="Floudas D."/>
            <person name="Held B.W."/>
            <person name="Riley R."/>
            <person name="Nagy L.G."/>
            <person name="Koehler G."/>
            <person name="Ransdell A.S."/>
            <person name="Younus H."/>
            <person name="Chow J."/>
            <person name="Chiniquy J."/>
            <person name="Lipzen A."/>
            <person name="Tritt A."/>
            <person name="Sun H."/>
            <person name="Haridas S."/>
            <person name="LaButti K."/>
            <person name="Ohm R.A."/>
            <person name="Kues U."/>
            <person name="Blanchette R.A."/>
            <person name="Grigoriev I.V."/>
            <person name="Minto R.E."/>
            <person name="Hibbett D.S."/>
        </authorList>
    </citation>
    <scope>NUCLEOTIDE SEQUENCE [LARGE SCALE GENOMIC DNA]</scope>
    <source>
        <strain evidence="16 17">ATCC 64428</strain>
    </source>
</reference>
<dbReference type="CDD" id="cd11065">
    <property type="entry name" value="CYP64-like"/>
    <property type="match status" value="1"/>
</dbReference>
<evidence type="ECO:0000256" key="8">
    <source>
        <dbReference type="ARBA" id="ARBA00022989"/>
    </source>
</evidence>
<dbReference type="InterPro" id="IPR001128">
    <property type="entry name" value="Cyt_P450"/>
</dbReference>
<name>A0A0D7AHH2_9AGAR</name>